<dbReference type="PROSITE" id="PS50889">
    <property type="entry name" value="S4"/>
    <property type="match status" value="1"/>
</dbReference>
<dbReference type="SMART" id="SM00363">
    <property type="entry name" value="S4"/>
    <property type="match status" value="1"/>
</dbReference>
<dbReference type="Pfam" id="PF01479">
    <property type="entry name" value="S4"/>
    <property type="match status" value="1"/>
</dbReference>
<comment type="function">
    <text evidence="7">Responsible for synthesis of pseudouridine from uracil.</text>
</comment>
<keyword evidence="10" id="KW-1185">Reference proteome</keyword>
<dbReference type="Gene3D" id="3.10.290.10">
    <property type="entry name" value="RNA-binding S4 domain"/>
    <property type="match status" value="1"/>
</dbReference>
<sequence>MEKYNIIVDNEDNFRLDKIIALNMKDLSRTMIQEMINRGLVSVNGKITKASYKTKLNDQIEIMIEDNTELDIEPENIPLKIVYEDKDIIVVDKPTGMIVHPSPGIIKGTLVNALLYHCKDLSGINGVNRPGIVHRIDKETSGLLMIAKNDAAHRSLSNQLKTHSVTRRYVALVHGVIPHVQGKIDAPIGRNPNDRQSMTVTRTNSKNAVTNFTVIKRYKNMSMIECRLETGRTHQIRVHMSYIGYPVYGDPKYGRRKDDFSYGQFLHAKKLGFIHPTTRKYMEFESELPDYFKDKLNELEEEIKDE</sequence>
<dbReference type="FunFam" id="3.30.2350.10:FF:000006">
    <property type="entry name" value="Pseudouridine synthase"/>
    <property type="match status" value="1"/>
</dbReference>
<dbReference type="SUPFAM" id="SSF55174">
    <property type="entry name" value="Alpha-L RNA-binding motif"/>
    <property type="match status" value="1"/>
</dbReference>
<gene>
    <name evidence="9" type="ORF">SAMN04489758_1188</name>
</gene>
<comment type="catalytic activity">
    <reaction evidence="1 7">
        <text>a uridine in RNA = a pseudouridine in RNA</text>
        <dbReference type="Rhea" id="RHEA:48348"/>
        <dbReference type="Rhea" id="RHEA-COMP:12068"/>
        <dbReference type="Rhea" id="RHEA-COMP:12069"/>
        <dbReference type="ChEBI" id="CHEBI:65314"/>
        <dbReference type="ChEBI" id="CHEBI:65315"/>
    </reaction>
</comment>
<dbReference type="CDD" id="cd02869">
    <property type="entry name" value="PseudoU_synth_RluA_like"/>
    <property type="match status" value="1"/>
</dbReference>
<dbReference type="AlphaFoldDB" id="A0A1I0FBU8"/>
<dbReference type="EMBL" id="FOIN01000018">
    <property type="protein sequence ID" value="SET55419.1"/>
    <property type="molecule type" value="Genomic_DNA"/>
</dbReference>
<feature type="active site" evidence="5">
    <location>
        <position position="137"/>
    </location>
</feature>
<comment type="similarity">
    <text evidence="2 7">Belongs to the pseudouridine synthase RluA family.</text>
</comment>
<dbReference type="Gene3D" id="3.30.2350.10">
    <property type="entry name" value="Pseudouridine synthase"/>
    <property type="match status" value="1"/>
</dbReference>
<evidence type="ECO:0000313" key="9">
    <source>
        <dbReference type="EMBL" id="SET55419.1"/>
    </source>
</evidence>
<evidence type="ECO:0000313" key="10">
    <source>
        <dbReference type="Proteomes" id="UP000198558"/>
    </source>
</evidence>
<dbReference type="PANTHER" id="PTHR21600:SF44">
    <property type="entry name" value="RIBOSOMAL LARGE SUBUNIT PSEUDOURIDINE SYNTHASE D"/>
    <property type="match status" value="1"/>
</dbReference>
<dbReference type="GO" id="GO:0000455">
    <property type="term" value="P:enzyme-directed rRNA pseudouridine synthesis"/>
    <property type="evidence" value="ECO:0007669"/>
    <property type="project" value="UniProtKB-ARBA"/>
</dbReference>
<dbReference type="SUPFAM" id="SSF55120">
    <property type="entry name" value="Pseudouridine synthase"/>
    <property type="match status" value="1"/>
</dbReference>
<dbReference type="InterPro" id="IPR050188">
    <property type="entry name" value="RluA_PseudoU_synthase"/>
</dbReference>
<dbReference type="CDD" id="cd00165">
    <property type="entry name" value="S4"/>
    <property type="match status" value="1"/>
</dbReference>
<evidence type="ECO:0000256" key="4">
    <source>
        <dbReference type="ARBA" id="ARBA00023235"/>
    </source>
</evidence>
<feature type="domain" description="RNA-binding S4" evidence="8">
    <location>
        <begin position="14"/>
        <end position="78"/>
    </location>
</feature>
<proteinExistence type="inferred from homology"/>
<dbReference type="RefSeq" id="WP_092354170.1">
    <property type="nucleotide sequence ID" value="NZ_FOIN01000018.1"/>
</dbReference>
<dbReference type="InterPro" id="IPR020103">
    <property type="entry name" value="PsdUridine_synth_cat_dom_sf"/>
</dbReference>
<organism evidence="9 10">
    <name type="scientific">Thomasclavelia cocleata</name>
    <dbReference type="NCBI Taxonomy" id="69824"/>
    <lineage>
        <taxon>Bacteria</taxon>
        <taxon>Bacillati</taxon>
        <taxon>Bacillota</taxon>
        <taxon>Erysipelotrichia</taxon>
        <taxon>Erysipelotrichales</taxon>
        <taxon>Coprobacillaceae</taxon>
        <taxon>Thomasclavelia</taxon>
    </lineage>
</organism>
<evidence type="ECO:0000256" key="3">
    <source>
        <dbReference type="ARBA" id="ARBA00022884"/>
    </source>
</evidence>
<dbReference type="InterPro" id="IPR006225">
    <property type="entry name" value="PsdUridine_synth_RluC/D"/>
</dbReference>
<dbReference type="EC" id="5.4.99.-" evidence="7"/>
<dbReference type="InterPro" id="IPR006145">
    <property type="entry name" value="PsdUridine_synth_RsuA/RluA"/>
</dbReference>
<keyword evidence="4 7" id="KW-0413">Isomerase</keyword>
<evidence type="ECO:0000256" key="2">
    <source>
        <dbReference type="ARBA" id="ARBA00010876"/>
    </source>
</evidence>
<keyword evidence="3 6" id="KW-0694">RNA-binding</keyword>
<protein>
    <recommendedName>
        <fullName evidence="7">Pseudouridine synthase</fullName>
        <ecNumber evidence="7">5.4.99.-</ecNumber>
    </recommendedName>
</protein>
<dbReference type="GO" id="GO:0120159">
    <property type="term" value="F:rRNA pseudouridine synthase activity"/>
    <property type="evidence" value="ECO:0007669"/>
    <property type="project" value="UniProtKB-ARBA"/>
</dbReference>
<dbReference type="GO" id="GO:0003723">
    <property type="term" value="F:RNA binding"/>
    <property type="evidence" value="ECO:0007669"/>
    <property type="project" value="UniProtKB-KW"/>
</dbReference>
<dbReference type="PROSITE" id="PS01129">
    <property type="entry name" value="PSI_RLU"/>
    <property type="match status" value="1"/>
</dbReference>
<name>A0A1I0FBU8_9FIRM</name>
<dbReference type="PANTHER" id="PTHR21600">
    <property type="entry name" value="MITOCHONDRIAL RNA PSEUDOURIDINE SYNTHASE"/>
    <property type="match status" value="1"/>
</dbReference>
<dbReference type="InterPro" id="IPR002942">
    <property type="entry name" value="S4_RNA-bd"/>
</dbReference>
<evidence type="ECO:0000256" key="5">
    <source>
        <dbReference type="PIRSR" id="PIRSR606225-1"/>
    </source>
</evidence>
<evidence type="ECO:0000259" key="8">
    <source>
        <dbReference type="SMART" id="SM00363"/>
    </source>
</evidence>
<dbReference type="NCBIfam" id="TIGR00005">
    <property type="entry name" value="rluA_subfam"/>
    <property type="match status" value="1"/>
</dbReference>
<evidence type="ECO:0000256" key="6">
    <source>
        <dbReference type="PROSITE-ProRule" id="PRU00182"/>
    </source>
</evidence>
<dbReference type="GeneID" id="78288555"/>
<accession>A0A1I0FBU8</accession>
<dbReference type="Pfam" id="PF00849">
    <property type="entry name" value="PseudoU_synth_2"/>
    <property type="match status" value="1"/>
</dbReference>
<dbReference type="Proteomes" id="UP000198558">
    <property type="component" value="Unassembled WGS sequence"/>
</dbReference>
<dbReference type="InterPro" id="IPR036986">
    <property type="entry name" value="S4_RNA-bd_sf"/>
</dbReference>
<dbReference type="OrthoDB" id="9807829at2"/>
<dbReference type="InterPro" id="IPR006224">
    <property type="entry name" value="PsdUridine_synth_RluA-like_CS"/>
</dbReference>
<evidence type="ECO:0000256" key="7">
    <source>
        <dbReference type="RuleBase" id="RU362028"/>
    </source>
</evidence>
<evidence type="ECO:0000256" key="1">
    <source>
        <dbReference type="ARBA" id="ARBA00000073"/>
    </source>
</evidence>
<reference evidence="10" key="1">
    <citation type="submission" date="2016-10" db="EMBL/GenBank/DDBJ databases">
        <authorList>
            <person name="Varghese N."/>
            <person name="Submissions S."/>
        </authorList>
    </citation>
    <scope>NUCLEOTIDE SEQUENCE [LARGE SCALE GENOMIC DNA]</scope>
    <source>
        <strain evidence="10">DSM 1551</strain>
    </source>
</reference>